<dbReference type="KEGG" id="fgl:EM308_08270"/>
<dbReference type="RefSeq" id="WP_070261814.1">
    <property type="nucleotide sequence ID" value="NZ_CP017479.1"/>
</dbReference>
<gene>
    <name evidence="1" type="ORF">EM308_08270</name>
</gene>
<dbReference type="EMBL" id="CP017479">
    <property type="protein sequence ID" value="AOW09492.1"/>
    <property type="molecule type" value="Genomic_DNA"/>
</dbReference>
<organism evidence="1 2">
    <name type="scientific">Flavobacterium gilvum</name>
    <dbReference type="NCBI Taxonomy" id="1492737"/>
    <lineage>
        <taxon>Bacteria</taxon>
        <taxon>Pseudomonadati</taxon>
        <taxon>Bacteroidota</taxon>
        <taxon>Flavobacteriia</taxon>
        <taxon>Flavobacteriales</taxon>
        <taxon>Flavobacteriaceae</taxon>
        <taxon>Flavobacterium</taxon>
    </lineage>
</organism>
<evidence type="ECO:0000313" key="1">
    <source>
        <dbReference type="EMBL" id="AOW09492.1"/>
    </source>
</evidence>
<dbReference type="Proteomes" id="UP000175968">
    <property type="component" value="Chromosome"/>
</dbReference>
<evidence type="ECO:0000313" key="2">
    <source>
        <dbReference type="Proteomes" id="UP000175968"/>
    </source>
</evidence>
<protein>
    <submittedName>
        <fullName evidence="1">Uncharacterized protein</fullName>
    </submittedName>
</protein>
<keyword evidence="2" id="KW-1185">Reference proteome</keyword>
<sequence length="78" mass="8833">MTSTFLKNKGNSFFNGKKAKVLVKQRNLGGDEIQKNEEVEIICKNRDCNVSLDIKSSTGIIISRVWCEQLELIKDDSN</sequence>
<reference evidence="1 2" key="1">
    <citation type="submission" date="2016-10" db="EMBL/GenBank/DDBJ databases">
        <title>Flavobacterium gilvum sp. nov., isolated from stream water.</title>
        <authorList>
            <person name="Shin S.-K."/>
            <person name="Cho Y.-J."/>
            <person name="Yi H."/>
        </authorList>
    </citation>
    <scope>NUCLEOTIDE SEQUENCE [LARGE SCALE GENOMIC DNA]</scope>
    <source>
        <strain evidence="1 2">EM1308</strain>
    </source>
</reference>
<dbReference type="AlphaFoldDB" id="A0AAC9N5J5"/>
<accession>A0AAC9N5J5</accession>
<proteinExistence type="predicted"/>
<name>A0AAC9N5J5_9FLAO</name>